<dbReference type="InterPro" id="IPR029063">
    <property type="entry name" value="SAM-dependent_MTases_sf"/>
</dbReference>
<dbReference type="GO" id="GO:0032259">
    <property type="term" value="P:methylation"/>
    <property type="evidence" value="ECO:0007669"/>
    <property type="project" value="UniProtKB-KW"/>
</dbReference>
<dbReference type="CDD" id="cd02440">
    <property type="entry name" value="AdoMet_MTases"/>
    <property type="match status" value="1"/>
</dbReference>
<dbReference type="PROSITE" id="PS50937">
    <property type="entry name" value="HTH_MERR_2"/>
    <property type="match status" value="1"/>
</dbReference>
<evidence type="ECO:0000313" key="3">
    <source>
        <dbReference type="EMBL" id="NMM62006.1"/>
    </source>
</evidence>
<dbReference type="SUPFAM" id="SSF46955">
    <property type="entry name" value="Putative DNA-binding domain"/>
    <property type="match status" value="1"/>
</dbReference>
<dbReference type="Gene3D" id="1.10.1660.10">
    <property type="match status" value="1"/>
</dbReference>
<dbReference type="AlphaFoldDB" id="A0A7Y0EEG3"/>
<keyword evidence="4" id="KW-1185">Reference proteome</keyword>
<dbReference type="PANTHER" id="PTHR30204">
    <property type="entry name" value="REDOX-CYCLING DRUG-SENSING TRANSCRIPTIONAL ACTIVATOR SOXR"/>
    <property type="match status" value="1"/>
</dbReference>
<dbReference type="EMBL" id="JABBNI010000009">
    <property type="protein sequence ID" value="NMM62006.1"/>
    <property type="molecule type" value="Genomic_DNA"/>
</dbReference>
<dbReference type="SUPFAM" id="SSF53335">
    <property type="entry name" value="S-adenosyl-L-methionine-dependent methyltransferases"/>
    <property type="match status" value="1"/>
</dbReference>
<dbReference type="GO" id="GO:0003677">
    <property type="term" value="F:DNA binding"/>
    <property type="evidence" value="ECO:0007669"/>
    <property type="project" value="UniProtKB-KW"/>
</dbReference>
<evidence type="ECO:0000313" key="4">
    <source>
        <dbReference type="Proteomes" id="UP000537131"/>
    </source>
</evidence>
<dbReference type="CDD" id="cd01106">
    <property type="entry name" value="HTH_TipAL-Mta"/>
    <property type="match status" value="1"/>
</dbReference>
<gene>
    <name evidence="3" type="ORF">HBE96_04735</name>
</gene>
<dbReference type="Pfam" id="PF13411">
    <property type="entry name" value="MerR_1"/>
    <property type="match status" value="1"/>
</dbReference>
<evidence type="ECO:0000259" key="2">
    <source>
        <dbReference type="PROSITE" id="PS50937"/>
    </source>
</evidence>
<dbReference type="PRINTS" id="PR00040">
    <property type="entry name" value="HTHMERR"/>
</dbReference>
<comment type="caution">
    <text evidence="3">The sequence shown here is derived from an EMBL/GenBank/DDBJ whole genome shotgun (WGS) entry which is preliminary data.</text>
</comment>
<dbReference type="PANTHER" id="PTHR30204:SF96">
    <property type="entry name" value="CHROMOSOME-ANCHORING PROTEIN RACA"/>
    <property type="match status" value="1"/>
</dbReference>
<organism evidence="3 4">
    <name type="scientific">Clostridium muellerianum</name>
    <dbReference type="NCBI Taxonomy" id="2716538"/>
    <lineage>
        <taxon>Bacteria</taxon>
        <taxon>Bacillati</taxon>
        <taxon>Bacillota</taxon>
        <taxon>Clostridia</taxon>
        <taxon>Eubacteriales</taxon>
        <taxon>Clostridiaceae</taxon>
        <taxon>Clostridium</taxon>
    </lineage>
</organism>
<dbReference type="Proteomes" id="UP000537131">
    <property type="component" value="Unassembled WGS sequence"/>
</dbReference>
<feature type="domain" description="HTH merR-type" evidence="2">
    <location>
        <begin position="1"/>
        <end position="69"/>
    </location>
</feature>
<sequence>MKISEFAKKAGVTVKTLLHYDKIGLLKPTEKTDVGYRVYSEKDFLRLQHITTLKFIGLSLNEINQLLYETGENLESMISIQKKALEEKKKHIESVITVFNKAENQIKENEFLEVENLIDIIKLTNMEVKVKEQYKTAENFNLRGNLHSYNINKTDWNKWCFNQMKFPNTARILELGCGTGDLWYKNAYNINNNWSIILSDFSKGMLQSTREMLKEIDYEFMYQEIDAQDIPYEDESFDVVIARNMLYFVPDIEKALYEIKRVLVKDGVFYATTTAREAMTELNILVEKFDSNLGLNNNGMCDRFDDESGQKLLKKYFSEIKIDFLQGKIVVHEAEPIISYKASTINGSSILVGEKKQQFTKYIEDYIKEKGNISITTKGCIFKVKK</sequence>
<dbReference type="InterPro" id="IPR000551">
    <property type="entry name" value="MerR-type_HTH_dom"/>
</dbReference>
<dbReference type="InterPro" id="IPR025714">
    <property type="entry name" value="Methyltranfer_dom"/>
</dbReference>
<keyword evidence="1" id="KW-0238">DNA-binding</keyword>
<keyword evidence="3" id="KW-0808">Transferase</keyword>
<dbReference type="GO" id="GO:0003700">
    <property type="term" value="F:DNA-binding transcription factor activity"/>
    <property type="evidence" value="ECO:0007669"/>
    <property type="project" value="InterPro"/>
</dbReference>
<dbReference type="SMART" id="SM00422">
    <property type="entry name" value="HTH_MERR"/>
    <property type="match status" value="1"/>
</dbReference>
<reference evidence="3 4" key="2">
    <citation type="submission" date="2020-06" db="EMBL/GenBank/DDBJ databases">
        <title>Complete Genome Sequence of Clostridium muelleri sp. nov. P21T, an Acid-Alcohol Producing Acetogen Isolated from Old Hay.</title>
        <authorList>
            <person name="Duncan K.E."/>
            <person name="Tanner R.S."/>
        </authorList>
    </citation>
    <scope>NUCLEOTIDE SEQUENCE [LARGE SCALE GENOMIC DNA]</scope>
    <source>
        <strain evidence="3 4">P21</strain>
    </source>
</reference>
<dbReference type="RefSeq" id="WP_169296605.1">
    <property type="nucleotide sequence ID" value="NZ_JABBNI010000009.1"/>
</dbReference>
<dbReference type="Gene3D" id="3.40.50.150">
    <property type="entry name" value="Vaccinia Virus protein VP39"/>
    <property type="match status" value="1"/>
</dbReference>
<dbReference type="GO" id="GO:0008168">
    <property type="term" value="F:methyltransferase activity"/>
    <property type="evidence" value="ECO:0007669"/>
    <property type="project" value="UniProtKB-KW"/>
</dbReference>
<proteinExistence type="predicted"/>
<dbReference type="Pfam" id="PF13847">
    <property type="entry name" value="Methyltransf_31"/>
    <property type="match status" value="1"/>
</dbReference>
<evidence type="ECO:0000256" key="1">
    <source>
        <dbReference type="ARBA" id="ARBA00023125"/>
    </source>
</evidence>
<name>A0A7Y0EEG3_9CLOT</name>
<dbReference type="InterPro" id="IPR009061">
    <property type="entry name" value="DNA-bd_dom_put_sf"/>
</dbReference>
<protein>
    <submittedName>
        <fullName evidence="3">Methyltransferase domain-containing protein</fullName>
    </submittedName>
</protein>
<reference evidence="3 4" key="1">
    <citation type="submission" date="2020-04" db="EMBL/GenBank/DDBJ databases">
        <authorList>
            <person name="Doyle D.A."/>
        </authorList>
    </citation>
    <scope>NUCLEOTIDE SEQUENCE [LARGE SCALE GENOMIC DNA]</scope>
    <source>
        <strain evidence="3 4">P21</strain>
    </source>
</reference>
<keyword evidence="3" id="KW-0489">Methyltransferase</keyword>
<dbReference type="InterPro" id="IPR047057">
    <property type="entry name" value="MerR_fam"/>
</dbReference>
<accession>A0A7Y0EEG3</accession>